<sequence length="143" mass="16509">MVDTNIYGWTYTDFNTFIGWDVGNQAKYEAWENLWSRKVDAYIFTDIDTTPRITDANEVLQVGDIVNEMMVLTNIYLKGETNESPMELGFYDAPGFPQFKGNPNANGGKGTIHYRLLNRLNKKYSAPNRIRTDAVRLTKTKYY</sequence>
<accession>A0A0F9NDF2</accession>
<organism evidence="1">
    <name type="scientific">marine sediment metagenome</name>
    <dbReference type="NCBI Taxonomy" id="412755"/>
    <lineage>
        <taxon>unclassified sequences</taxon>
        <taxon>metagenomes</taxon>
        <taxon>ecological metagenomes</taxon>
    </lineage>
</organism>
<dbReference type="EMBL" id="LAZR01004285">
    <property type="protein sequence ID" value="KKN10012.1"/>
    <property type="molecule type" value="Genomic_DNA"/>
</dbReference>
<name>A0A0F9NDF2_9ZZZZ</name>
<protein>
    <submittedName>
        <fullName evidence="1">Uncharacterized protein</fullName>
    </submittedName>
</protein>
<dbReference type="AlphaFoldDB" id="A0A0F9NDF2"/>
<evidence type="ECO:0000313" key="1">
    <source>
        <dbReference type="EMBL" id="KKN10012.1"/>
    </source>
</evidence>
<reference evidence="1" key="1">
    <citation type="journal article" date="2015" name="Nature">
        <title>Complex archaea that bridge the gap between prokaryotes and eukaryotes.</title>
        <authorList>
            <person name="Spang A."/>
            <person name="Saw J.H."/>
            <person name="Jorgensen S.L."/>
            <person name="Zaremba-Niedzwiedzka K."/>
            <person name="Martijn J."/>
            <person name="Lind A.E."/>
            <person name="van Eijk R."/>
            <person name="Schleper C."/>
            <person name="Guy L."/>
            <person name="Ettema T.J."/>
        </authorList>
    </citation>
    <scope>NUCLEOTIDE SEQUENCE</scope>
</reference>
<gene>
    <name evidence="1" type="ORF">LCGC14_1040950</name>
</gene>
<comment type="caution">
    <text evidence="1">The sequence shown here is derived from an EMBL/GenBank/DDBJ whole genome shotgun (WGS) entry which is preliminary data.</text>
</comment>
<proteinExistence type="predicted"/>